<dbReference type="Proteomes" id="UP000708148">
    <property type="component" value="Unassembled WGS sequence"/>
</dbReference>
<dbReference type="AlphaFoldDB" id="A0A8S1J009"/>
<dbReference type="EMBL" id="CAJHUC010001013">
    <property type="protein sequence ID" value="CAD7699401.1"/>
    <property type="molecule type" value="Genomic_DNA"/>
</dbReference>
<organism evidence="1 2">
    <name type="scientific">Ostreobium quekettii</name>
    <dbReference type="NCBI Taxonomy" id="121088"/>
    <lineage>
        <taxon>Eukaryota</taxon>
        <taxon>Viridiplantae</taxon>
        <taxon>Chlorophyta</taxon>
        <taxon>core chlorophytes</taxon>
        <taxon>Ulvophyceae</taxon>
        <taxon>TCBD clade</taxon>
        <taxon>Bryopsidales</taxon>
        <taxon>Ostreobineae</taxon>
        <taxon>Ostreobiaceae</taxon>
        <taxon>Ostreobium</taxon>
    </lineage>
</organism>
<sequence>MLRELTQYGGVRAHDPAWVPSEKCRAVVSSQLLFLAGKALGRCPSAFGAVELGLGHVACKCVQCQMEAVGTKGSAAWGAKPQQVQATPSAGFRWDSLSEDDELEGSLCLMYPRPSDCGRGSPRRHAWRLCNRVIRI</sequence>
<protein>
    <submittedName>
        <fullName evidence="1">Uncharacterized protein</fullName>
    </submittedName>
</protein>
<reference evidence="1" key="1">
    <citation type="submission" date="2020-12" db="EMBL/GenBank/DDBJ databases">
        <authorList>
            <person name="Iha C."/>
        </authorList>
    </citation>
    <scope>NUCLEOTIDE SEQUENCE</scope>
</reference>
<gene>
    <name evidence="1" type="ORF">OSTQU699_LOCUS4760</name>
</gene>
<proteinExistence type="predicted"/>
<name>A0A8S1J009_9CHLO</name>
<comment type="caution">
    <text evidence="1">The sequence shown here is derived from an EMBL/GenBank/DDBJ whole genome shotgun (WGS) entry which is preliminary data.</text>
</comment>
<keyword evidence="2" id="KW-1185">Reference proteome</keyword>
<evidence type="ECO:0000313" key="2">
    <source>
        <dbReference type="Proteomes" id="UP000708148"/>
    </source>
</evidence>
<accession>A0A8S1J009</accession>
<evidence type="ECO:0000313" key="1">
    <source>
        <dbReference type="EMBL" id="CAD7699401.1"/>
    </source>
</evidence>